<name>A0A2U0TCJ7_9PAST</name>
<dbReference type="Pfam" id="PF02481">
    <property type="entry name" value="DNA_processg_A"/>
    <property type="match status" value="1"/>
</dbReference>
<organism evidence="4 5">
    <name type="scientific">Alitibacter langaaensis DSM 22999</name>
    <dbReference type="NCBI Taxonomy" id="1122935"/>
    <lineage>
        <taxon>Bacteria</taxon>
        <taxon>Pseudomonadati</taxon>
        <taxon>Pseudomonadota</taxon>
        <taxon>Gammaproteobacteria</taxon>
        <taxon>Pasteurellales</taxon>
        <taxon>Pasteurellaceae</taxon>
        <taxon>Alitibacter</taxon>
    </lineage>
</organism>
<evidence type="ECO:0000259" key="2">
    <source>
        <dbReference type="Pfam" id="PF02481"/>
    </source>
</evidence>
<accession>A0A2U0TCJ7</accession>
<evidence type="ECO:0000313" key="4">
    <source>
        <dbReference type="EMBL" id="PVX41309.1"/>
    </source>
</evidence>
<dbReference type="InterPro" id="IPR041614">
    <property type="entry name" value="DprA_WH"/>
</dbReference>
<dbReference type="SUPFAM" id="SSF102405">
    <property type="entry name" value="MCP/YpsA-like"/>
    <property type="match status" value="1"/>
</dbReference>
<dbReference type="InterPro" id="IPR003488">
    <property type="entry name" value="DprA"/>
</dbReference>
<dbReference type="PANTHER" id="PTHR43022:SF1">
    <property type="entry name" value="PROTEIN SMF"/>
    <property type="match status" value="1"/>
</dbReference>
<dbReference type="Gene3D" id="3.40.50.450">
    <property type="match status" value="1"/>
</dbReference>
<sequence length="259" mass="28308">MVGSRYCSSYGEYWAKYFASELWAAGLVVTSGLALGVDGFSHQAVVDVQGKTVAVLGNGLNKIYPSRHRYLAQRILEYGGALVSEFAPDQPPIAANFPRRNRIISGLSLATLVVEATERSGSLITARLALEQNREVFAIPGSLQNGLSQGCHKLIKQGALLVENVADIVENLPNYYFSSGSSETAHKTLPKSTALSSPNTPNIEPAHPELFNAIRHELLSIDELAAKTQLTVETLLTQLLDLELQDLIVCEEGCYRRHW</sequence>
<comment type="similarity">
    <text evidence="1">Belongs to the DprA/Smf family.</text>
</comment>
<evidence type="ECO:0000259" key="3">
    <source>
        <dbReference type="Pfam" id="PF17782"/>
    </source>
</evidence>
<dbReference type="EMBL" id="QENU01000002">
    <property type="protein sequence ID" value="PVX41309.1"/>
    <property type="molecule type" value="Genomic_DNA"/>
</dbReference>
<dbReference type="AlphaFoldDB" id="A0A2U0TCJ7"/>
<feature type="domain" description="DprA winged helix" evidence="3">
    <location>
        <begin position="197"/>
        <end position="253"/>
    </location>
</feature>
<dbReference type="InterPro" id="IPR057666">
    <property type="entry name" value="DrpA_SLOG"/>
</dbReference>
<protein>
    <submittedName>
        <fullName evidence="4">DNA protecting protein DprA</fullName>
    </submittedName>
</protein>
<reference evidence="4 5" key="1">
    <citation type="submission" date="2018-05" db="EMBL/GenBank/DDBJ databases">
        <title>Genomic Encyclopedia of Type Strains, Phase IV (KMG-IV): sequencing the most valuable type-strain genomes for metagenomic binning, comparative biology and taxonomic classification.</title>
        <authorList>
            <person name="Goeker M."/>
        </authorList>
    </citation>
    <scope>NUCLEOTIDE SEQUENCE [LARGE SCALE GENOMIC DNA]</scope>
    <source>
        <strain evidence="4 5">DSM 22999</strain>
    </source>
</reference>
<gene>
    <name evidence="4" type="ORF">C8D76_1025</name>
</gene>
<dbReference type="Gene3D" id="1.10.10.10">
    <property type="entry name" value="Winged helix-like DNA-binding domain superfamily/Winged helix DNA-binding domain"/>
    <property type="match status" value="1"/>
</dbReference>
<comment type="caution">
    <text evidence="4">The sequence shown here is derived from an EMBL/GenBank/DDBJ whole genome shotgun (WGS) entry which is preliminary data.</text>
</comment>
<dbReference type="InterPro" id="IPR036388">
    <property type="entry name" value="WH-like_DNA-bd_sf"/>
</dbReference>
<dbReference type="GO" id="GO:0009294">
    <property type="term" value="P:DNA-mediated transformation"/>
    <property type="evidence" value="ECO:0007669"/>
    <property type="project" value="InterPro"/>
</dbReference>
<dbReference type="Proteomes" id="UP000245909">
    <property type="component" value="Unassembled WGS sequence"/>
</dbReference>
<proteinExistence type="inferred from homology"/>
<feature type="domain" description="Smf/DprA SLOG" evidence="2">
    <location>
        <begin position="1"/>
        <end position="172"/>
    </location>
</feature>
<evidence type="ECO:0000313" key="5">
    <source>
        <dbReference type="Proteomes" id="UP000245909"/>
    </source>
</evidence>
<evidence type="ECO:0000256" key="1">
    <source>
        <dbReference type="ARBA" id="ARBA00006525"/>
    </source>
</evidence>
<keyword evidence="5" id="KW-1185">Reference proteome</keyword>
<dbReference type="Pfam" id="PF17782">
    <property type="entry name" value="WHD_DprA"/>
    <property type="match status" value="1"/>
</dbReference>
<dbReference type="NCBIfam" id="TIGR00732">
    <property type="entry name" value="dprA"/>
    <property type="match status" value="1"/>
</dbReference>
<dbReference type="PANTHER" id="PTHR43022">
    <property type="entry name" value="PROTEIN SMF"/>
    <property type="match status" value="1"/>
</dbReference>